<keyword evidence="2" id="KW-1185">Reference proteome</keyword>
<protein>
    <recommendedName>
        <fullName evidence="3">RiboL-PSP-HEPN domain-containing protein</fullName>
    </recommendedName>
</protein>
<dbReference type="EMBL" id="WKJK01000006">
    <property type="protein sequence ID" value="MRW91175.1"/>
    <property type="molecule type" value="Genomic_DNA"/>
</dbReference>
<comment type="caution">
    <text evidence="1">The sequence shown here is derived from an EMBL/GenBank/DDBJ whole genome shotgun (WGS) entry which is preliminary data.</text>
</comment>
<evidence type="ECO:0008006" key="3">
    <source>
        <dbReference type="Google" id="ProtNLM"/>
    </source>
</evidence>
<evidence type="ECO:0000313" key="2">
    <source>
        <dbReference type="Proteomes" id="UP000433309"/>
    </source>
</evidence>
<evidence type="ECO:0000313" key="1">
    <source>
        <dbReference type="EMBL" id="MRW91175.1"/>
    </source>
</evidence>
<proteinExistence type="predicted"/>
<accession>A0A6I2KYE8</accession>
<dbReference type="RefSeq" id="WP_154377281.1">
    <property type="nucleotide sequence ID" value="NZ_WKJK01000006.1"/>
</dbReference>
<sequence length="332" mass="37675">MGWNDRLEEWDRTNLPPEALDNESAILEIDNTWLSSATPAQQREALKAWFLARYCDPANETPYISAEGGYIFIHGGPYDPQEELGHRFYGVADDEAIEEVVSEMYMQVGDRWAPIHWDRDFEDYDEDFGVVVDEPDTPRLALERRLNQITELLSLDGPSTAMALARMFAFSGTITALESFLWETMTYVVENDEDALEKIVTKIDHFSKQNLTLGEIFIKQKGLKDFVKAYLQDTVWHKWEKVAPMIVHGLQISPPSFKPFIEPVKKRHDIVHRSGQTKDGAPITVDAEEIANLMAEVRNFANSLNAKMAERFFKGESGSEVAAPVQITNGSN</sequence>
<dbReference type="Proteomes" id="UP000433309">
    <property type="component" value="Unassembled WGS sequence"/>
</dbReference>
<dbReference type="AlphaFoldDB" id="A0A6I2KYE8"/>
<gene>
    <name evidence="1" type="ORF">GJ699_14360</name>
</gene>
<reference evidence="1 2" key="1">
    <citation type="submission" date="2019-11" db="EMBL/GenBank/DDBJ databases">
        <title>Novel species isolated from a subtropical stream in China.</title>
        <authorList>
            <person name="Lu H."/>
        </authorList>
    </citation>
    <scope>NUCLEOTIDE SEQUENCE [LARGE SCALE GENOMIC DNA]</scope>
    <source>
        <strain evidence="1 2">FT80W</strain>
    </source>
</reference>
<name>A0A6I2KYE8_9BURK</name>
<organism evidence="1 2">
    <name type="scientific">Duganella guangzhouensis</name>
    <dbReference type="NCBI Taxonomy" id="2666084"/>
    <lineage>
        <taxon>Bacteria</taxon>
        <taxon>Pseudomonadati</taxon>
        <taxon>Pseudomonadota</taxon>
        <taxon>Betaproteobacteria</taxon>
        <taxon>Burkholderiales</taxon>
        <taxon>Oxalobacteraceae</taxon>
        <taxon>Telluria group</taxon>
        <taxon>Duganella</taxon>
    </lineage>
</organism>